<dbReference type="PANTHER" id="PTHR45901:SF3">
    <property type="entry name" value="LIPOXYGENASE HOMOLOGY DOMAIN-CONTAINING PROTEIN 1"/>
    <property type="match status" value="1"/>
</dbReference>
<feature type="domain" description="PLAT" evidence="6">
    <location>
        <begin position="2056"/>
        <end position="2175"/>
    </location>
</feature>
<feature type="domain" description="PLAT" evidence="6">
    <location>
        <begin position="3395"/>
        <end position="3509"/>
    </location>
</feature>
<evidence type="ECO:0000313" key="8">
    <source>
        <dbReference type="Proteomes" id="UP001190700"/>
    </source>
</evidence>
<dbReference type="PROSITE" id="PS50082">
    <property type="entry name" value="WD_REPEATS_2"/>
    <property type="match status" value="2"/>
</dbReference>
<evidence type="ECO:0000259" key="6">
    <source>
        <dbReference type="PROSITE" id="PS50095"/>
    </source>
</evidence>
<feature type="domain" description="PLAT" evidence="6">
    <location>
        <begin position="2182"/>
        <end position="2302"/>
    </location>
</feature>
<feature type="domain" description="PLAT" evidence="6">
    <location>
        <begin position="3661"/>
        <end position="3775"/>
    </location>
</feature>
<sequence>MSNRVPPVNQNVFRPVVNKREEVPTTKIPERDLAAPALWSVNRWGDSRQASKARTAEKQRLPGNRNKLIAEDAYKPGKDVLRRLDALEDELRHKLAAMASFNETERALLLRAFRAVDVYQPKGLVNIQDFIQVCRSLGVSASRLGREEAHGFFLKYGTDKKGLLPYELFACAILESPSRALGLENRRAGAYKVGGDYTFKGRIKYFPCRKGVYTPTDWDGSLAVRSAKLPRQGLSLEFVYGYGGLNNTAPNLFYTDQGKVVYYTAAVGVVYDVTTHTQRFFHGHDDDIKCLAIHPGRRLVATGQVASTNGCPYLCIWDTHETTVDGETVLQGLRAQIPFPDQGECKMRGVIALQFSPDKRGSRLVAVTADNDHSIFVFDWEKQMPPTTGGRRNWPPFGQLVSHGAGGKGTPPQVYGIAWNPFSTNSDAKPSQLGEFVSYGVKHIKMWRCFNGLQGSQYYGVNGKPGIPEGGRFASCKGVAPQDVMSACFVPKPDGYGSILVTGTRTGELLLWSTDGALECKKVVVAHAPGNLITALSGGEKVLGGVRCLRLRDSRDILLSAGSDGRVIPWGVKQLCSKYPEKAIIQSEVVTLPNSYGDSSPPMFRSLDSKPHSPIYMGGTFRCDIWEVDKTPEPIIYGHAADVYGLAVHPEKPTWFVTASEAHRVFVWDSHKRCLLAKRNVRRPARSADFSPDGNFLAVGCKDGSFVVIQFSKEMEYLQRPDGTPVDIRHCVEAIDAIKFSSDGLRLAVGSHDNFVDIYDTTRSQYNRIARCQGHSSYITHIDWSKTDPRRPDYRVLQSTDGAYELLYFDGNTGQQVRTTPRDEPWQTYTCILGFNVMGIWPKSMPGEKAADGTDCNACARGAFNGEELLVTADDSGLVKLFNYPAVVEHAPFRAAAWGIDETGARKNTGFSIGYRGHSSHVMNIAFTVDGRRVVSVGGHDRAIFQWRVDAVAKEQRGPKPRTTYEAPVVIPPPKGALAADTTGAPEAEDAETPVTKEGEAARKDRATMSKEQAEAQRKKAATEAKAAAKLEALKAECDYEILVHTSNLKGAGTNANVFFSMYGEDEHKNTLAVSEFRLDNAKDNFERGMKDIFQYRANDIGTLTKCRIRHDNTGMSPGWHVAKVVVHNKTRAWDVELLPQDFWLDLKEPDAVIEKTLVPMGADGKPIGKIQKYMVCIITSDTKGAGTDANVFINLFGDSDSGRRRLDNSKNNFERGQRDEFEIEACIGKIQRVRIGHDNSGLAPGWHLQDVIVRAAGTPDITFNVPTGGVWLDDEEGVERDLYAVGPDGKPTSKACQYEVTVYTSDIKFAGTDANVSITIRGEKANSGVRKLSTSKDNFERGKVDTFFVEAPDVGKILAIEIGHDDKGAGAGWHLNKVVVSNQTVPQSAVFPAGRDGAPGGRWFANNEDDGAVKRLLYAMDSSEASYTVSVFTSDVKFAGTDADVCVTLYGKLDGKDTKSSSDIPLSTSKNNFERSAVDVFSLPPCPNLGDLTRIQIGHNNKGMGPGWHLAHVEVTNDATQETWYFPCDRWFDKDEPPNKISQVLPVVVRDPNATKCDYKVEVHTSDVKFAGTDANVHVTLFGSKGNSGKQALSNSKNNFERNMVDQFILKGLPNVGAIDRVLLGHDNSLPGAGWHVFQVEVFSINTGERVIFPVDRWFATDEEPYQCEQTLFPLKDGKVQGSLCDYQVNVHTSDIRFAGTDAEVSVTIFGTKDGQEVQTATKVLANSKNNFERNMKDEFMLKLVDVGELTKVQIGHNAAGAGADWHLSHVEVHNKTTDVRATFWCDRWIDKENGLQAILTAMRADTERCKYKVVTFTSDIRGAGTDANVTIKLLGPNLSSDLLALDNSKNNFERNMMDEFVVDCKNIGEVTRVEIGHDGKYPLSGWHLNKVIVTNLVTSGSAFFHHNKWLDSASGRRVMLNAGSAEDSEHQYQVTIHTGDLRGAGTDANVSIVVYGDKGDTGLRKLDNSANNFERAMVDHFHFSHANLGKVERIQLGHDNSGFGPGWYCQQVEVTDQSSGDVTSFPINKWFDRTMPPHQLTQTFFPGGSDVALVRYDIKTHTSDIRGAGTDSNVSIEVHGMKEGRKVVLGPSRIENSANNFERGRLDEFQVQGVDIGEVERAIVTTDGSGLGAAWHLMLVEVKHGGSSKNYLFNCNKWLDKSNKYTAELVVGGEASSRDHRYKVVVHTSDLRGAGTDADVSMVLYGKKGDSGERKLDTSANNFERGMEDIFFFECQDLGELLKLRVAHNNKGFGPGWHLQDITVTNTSTSQSGLAQEAFFEANCWLDKSEPPYQISTELTPQGATRQASTAPVTYNITVYTTDKRGAGTDATVFVELHGDKGNVGWTRIENSKNNFERGAIDEFTITGSDVGKFTSLGVKHDNSGFGPGWHLQQIEVRSGSTGELGSFPCNNWLDRTEGDKKTERHLLVGVGEEGSAPVGPDQACRYKVEVFTGNVFGAGTDANVFLTLKGAKGLIKERKLDHGDGESFLTNKFERNKTDTFFFNGPVVADAAGGEWQLEECMIMMDNSGFGSDWHLDHLNVMNASEGCEMRFVCRDWLNKKQDFKVWRRDQVYSTEREKLELATGAEGKFQYQITFVTGNKLGAGTDAGVAVTLTNEEGEKWEPMLDQQKGNFSKGKSDTFVVTNDDDFGELESIGIKHDGKGLGDSWFLDKVTILAMHTGREWVFNVMQWVEKEGIVLSNGLLAKAGVSLDGNSTDVEYKLTFYTGSKWGAGTDANVLVELQGEGGMSDPVEMDQSPELFEAKSVDAFHRVCSNCGELKSLRVWHDGKGSFAAWYLDKVVAENVLSERKWEFEYSTWVGAQRPNGNTANAKVIDEGLTPEQIAQKQAAAQSQLADRLKEDENPVPKAPTPPPPRKVEYRITTETGDVMWGGTDAEVAITLVGETAERTWTPALAQDKASFERGKTAQFLVSREDEFGEVEAVRVTQSKSDKWKLEKVVVTEVESGREWQFPHHDWVKESVELTKGIITSQGVEDAESMDEEEYVLEFHTGNKTGAGTDALVSCQLVGEQATSKPLDMDQEKALFENKSVDSFTRACVDVGELKELRVWHDGKGYFAAWYLDKVVVTWPKTGRKWECRFDQWINKGQENYNYAKANTIEAGGVDAEAGDAPPKVEYKITTETGDAMFAGTDAMVVFTLIGKTADQVWTPQLVQGKGSFERGKTDEFVVSRDDDFGDVTMLVVSQNKSDKWLLEKVTVTEVASGREWQFPHHGWVDKGIVELTEGQLVSKGTEDADNADEEEYVLEFHTGNKTGAGTDALVSCQLVGEQATSKPLDMDQEKALFENKSVDSFTRACVDVGELKELRVWHDGKGYFAAWYLDKVVVTWPKTGRKWECRFDQWINKGQENYNYAKANTIEAGGVDAEAGDAPPKVEYKIMTETGDAMFAGTDAMVVFTLIGKTADQVWTPQLVQGKGSFERGKTDEFVVSRDDDFGDVTMLVVSQNKSDKWLLEKVTVTEVASGREWQFPHHGWVDKGIVELTEGQLVSKGTEDADNADEEEYVLEFHTGNKTGAGTDALVSCQLVGEQATSKPLDMDQEKALFENKSVDSFTRACVDVGELKELRVWHDGKGYFAAWYLDKVVVTWPKTGRKWECQFDQWIDKGQDKANVALAKAIVTGAADPDAQTPAQAPPSSLPRKVEYRITTETGDVMWGGTDAEVAITLVGETAERTWTPALAQDKASFERGKTAQFLVSREDEFGEVEAVRVTQSKSDKWKLEKVVVTEVESGREWQFPHHDWVKESVELTKGTITTQGVEDAESMDEEEYVLEFHTGNKTGAGTDALVSCQLVGEQATSKPLDMDQEKALFENKSVDSFTRACVDVGELKELRVWHDGKGYFAAWYLDKVVVTWPKTGRKWECRFDQWINKGQDKANVAPANEVVAGRPDPDPVSEPTSSSPDPVSEPTSSSPSAEEFVLTVQTGTAGMSDRQSSKAVLEILLVGEAGTCATTVPHSSELFLPASTARHAFKNAGAGIGQLQQLRIVLEDAWDTCDWALQSIEVAQGGDATRFDCGVKLTTEFNELRIRPGVPLSTEAEFWEEAEAEDEITADKYKFWYDGAKSTWEEPSKYIAVVFDKLSDDDDDL</sequence>
<feature type="repeat" description="WD" evidence="4">
    <location>
        <begin position="915"/>
        <end position="957"/>
    </location>
</feature>
<feature type="domain" description="PLAT" evidence="6">
    <location>
        <begin position="1426"/>
        <end position="1547"/>
    </location>
</feature>
<evidence type="ECO:0000256" key="5">
    <source>
        <dbReference type="SAM" id="MobiDB-lite"/>
    </source>
</evidence>
<evidence type="ECO:0000256" key="2">
    <source>
        <dbReference type="ARBA" id="ARBA00022737"/>
    </source>
</evidence>
<evidence type="ECO:0000313" key="7">
    <source>
        <dbReference type="EMBL" id="KAK3242324.1"/>
    </source>
</evidence>
<dbReference type="PROSITE" id="PS50095">
    <property type="entry name" value="PLAT"/>
    <property type="match status" value="22"/>
</dbReference>
<reference evidence="7 8" key="1">
    <citation type="journal article" date="2015" name="Genome Biol. Evol.">
        <title>Comparative Genomics of a Bacterivorous Green Alga Reveals Evolutionary Causalities and Consequences of Phago-Mixotrophic Mode of Nutrition.</title>
        <authorList>
            <person name="Burns J.A."/>
            <person name="Paasch A."/>
            <person name="Narechania A."/>
            <person name="Kim E."/>
        </authorList>
    </citation>
    <scope>NUCLEOTIDE SEQUENCE [LARGE SCALE GENOMIC DNA]</scope>
    <source>
        <strain evidence="7 8">PLY_AMNH</strain>
    </source>
</reference>
<dbReference type="InterPro" id="IPR052970">
    <property type="entry name" value="Inner_ear_hair_cell_LOXHD"/>
</dbReference>
<evidence type="ECO:0000256" key="4">
    <source>
        <dbReference type="PROSITE-ProRule" id="PRU00221"/>
    </source>
</evidence>
<dbReference type="Gene3D" id="2.130.10.10">
    <property type="entry name" value="YVTN repeat-like/Quinoprotein amine dehydrogenase"/>
    <property type="match status" value="2"/>
</dbReference>
<feature type="region of interest" description="Disordered" evidence="5">
    <location>
        <begin position="3901"/>
        <end position="3934"/>
    </location>
</feature>
<dbReference type="InterPro" id="IPR055442">
    <property type="entry name" value="Beta-prop_EML-like_2nd"/>
</dbReference>
<feature type="domain" description="PLAT" evidence="6">
    <location>
        <begin position="3137"/>
        <end position="3251"/>
    </location>
</feature>
<dbReference type="Gene3D" id="2.40.180.10">
    <property type="entry name" value="Catalase core domain"/>
    <property type="match status" value="15"/>
</dbReference>
<dbReference type="InterPro" id="IPR005108">
    <property type="entry name" value="HELP"/>
</dbReference>
<dbReference type="FunFam" id="2.130.10.10:FF:000044">
    <property type="entry name" value="echinoderm microtubule-associated protein-like 6 isoform X1"/>
    <property type="match status" value="1"/>
</dbReference>
<feature type="domain" description="PLAT" evidence="6">
    <location>
        <begin position="1172"/>
        <end position="1287"/>
    </location>
</feature>
<feature type="compositionally biased region" description="Low complexity" evidence="5">
    <location>
        <begin position="2847"/>
        <end position="2858"/>
    </location>
</feature>
<feature type="domain" description="PLAT" evidence="6">
    <location>
        <begin position="3005"/>
        <end position="3120"/>
    </location>
</feature>
<dbReference type="CDD" id="cd01756">
    <property type="entry name" value="PLAT_repeat"/>
    <property type="match status" value="7"/>
</dbReference>
<proteinExistence type="predicted"/>
<gene>
    <name evidence="7" type="ORF">CYMTET_47983</name>
</gene>
<feature type="domain" description="PLAT" evidence="6">
    <location>
        <begin position="2593"/>
        <end position="2709"/>
    </location>
</feature>
<keyword evidence="8" id="KW-1185">Reference proteome</keyword>
<dbReference type="SMART" id="SM00308">
    <property type="entry name" value="LH2"/>
    <property type="match status" value="19"/>
</dbReference>
<evidence type="ECO:0000256" key="1">
    <source>
        <dbReference type="ARBA" id="ARBA00022574"/>
    </source>
</evidence>
<feature type="domain" description="PLAT" evidence="6">
    <location>
        <begin position="1297"/>
        <end position="1419"/>
    </location>
</feature>
<feature type="repeat" description="WD" evidence="4">
    <location>
        <begin position="636"/>
        <end position="669"/>
    </location>
</feature>
<evidence type="ECO:0000256" key="3">
    <source>
        <dbReference type="PROSITE-ProRule" id="PRU00152"/>
    </source>
</evidence>
<dbReference type="Pfam" id="PF23409">
    <property type="entry name" value="Beta-prop_EML"/>
    <property type="match status" value="1"/>
</dbReference>
<dbReference type="InterPro" id="IPR036322">
    <property type="entry name" value="WD40_repeat_dom_sf"/>
</dbReference>
<dbReference type="Proteomes" id="UP001190700">
    <property type="component" value="Unassembled WGS sequence"/>
</dbReference>
<dbReference type="InterPro" id="IPR001024">
    <property type="entry name" value="PLAT/LH2_dom"/>
</dbReference>
<dbReference type="InterPro" id="IPR015943">
    <property type="entry name" value="WD40/YVTN_repeat-like_dom_sf"/>
</dbReference>
<protein>
    <recommendedName>
        <fullName evidence="6">PLAT domain-containing protein</fullName>
    </recommendedName>
</protein>
<feature type="compositionally biased region" description="Low complexity" evidence="5">
    <location>
        <begin position="3913"/>
        <end position="3932"/>
    </location>
</feature>
<comment type="caution">
    <text evidence="3">Lacks conserved residue(s) required for the propagation of feature annotation.</text>
</comment>
<keyword evidence="2" id="KW-0677">Repeat</keyword>
<feature type="compositionally biased region" description="Basic and acidic residues" evidence="5">
    <location>
        <begin position="995"/>
        <end position="1017"/>
    </location>
</feature>
<dbReference type="PANTHER" id="PTHR45901">
    <property type="entry name" value="PROTEIN CBG12474"/>
    <property type="match status" value="1"/>
</dbReference>
<feature type="domain" description="PLAT" evidence="6">
    <location>
        <begin position="2880"/>
        <end position="2994"/>
    </location>
</feature>
<dbReference type="InterPro" id="IPR011992">
    <property type="entry name" value="EF-hand-dom_pair"/>
</dbReference>
<feature type="region of interest" description="Disordered" evidence="5">
    <location>
        <begin position="957"/>
        <end position="1017"/>
    </location>
</feature>
<dbReference type="SMART" id="SM00320">
    <property type="entry name" value="WD40"/>
    <property type="match status" value="9"/>
</dbReference>
<dbReference type="InterPro" id="IPR055439">
    <property type="entry name" value="Beta-prop_EML_1st"/>
</dbReference>
<feature type="domain" description="PLAT" evidence="6">
    <location>
        <begin position="1686"/>
        <end position="1805"/>
    </location>
</feature>
<dbReference type="CDD" id="cd00113">
    <property type="entry name" value="PLAT"/>
    <property type="match status" value="2"/>
</dbReference>
<dbReference type="SUPFAM" id="SSF49723">
    <property type="entry name" value="Lipase/lipooxygenase domain (PLAT/LH2 domain)"/>
    <property type="match status" value="22"/>
</dbReference>
<comment type="caution">
    <text evidence="7">The sequence shown here is derived from an EMBL/GenBank/DDBJ whole genome shotgun (WGS) entry which is preliminary data.</text>
</comment>
<dbReference type="Pfam" id="PF01477">
    <property type="entry name" value="PLAT"/>
    <property type="match status" value="22"/>
</dbReference>
<accession>A0AAE0BUJ3</accession>
<organism evidence="7 8">
    <name type="scientific">Cymbomonas tetramitiformis</name>
    <dbReference type="NCBI Taxonomy" id="36881"/>
    <lineage>
        <taxon>Eukaryota</taxon>
        <taxon>Viridiplantae</taxon>
        <taxon>Chlorophyta</taxon>
        <taxon>Pyramimonadophyceae</taxon>
        <taxon>Pyramimonadales</taxon>
        <taxon>Pyramimonadaceae</taxon>
        <taxon>Cymbomonas</taxon>
    </lineage>
</organism>
<feature type="domain" description="PLAT" evidence="6">
    <location>
        <begin position="1558"/>
        <end position="1674"/>
    </location>
</feature>
<dbReference type="Pfam" id="PF03451">
    <property type="entry name" value="HELP"/>
    <property type="match status" value="1"/>
</dbReference>
<feature type="domain" description="PLAT" evidence="6">
    <location>
        <begin position="2315"/>
        <end position="2430"/>
    </location>
</feature>
<keyword evidence="1 4" id="KW-0853">WD repeat</keyword>
<feature type="domain" description="PLAT" evidence="6">
    <location>
        <begin position="1811"/>
        <end position="1926"/>
    </location>
</feature>
<feature type="domain" description="PLAT" evidence="6">
    <location>
        <begin position="3263"/>
        <end position="3378"/>
    </location>
</feature>
<dbReference type="SUPFAM" id="SSF50978">
    <property type="entry name" value="WD40 repeat-like"/>
    <property type="match status" value="2"/>
</dbReference>
<dbReference type="EMBL" id="LGRX02033192">
    <property type="protein sequence ID" value="KAK3242324.1"/>
    <property type="molecule type" value="Genomic_DNA"/>
</dbReference>
<name>A0AAE0BUJ3_9CHLO</name>
<feature type="domain" description="PLAT" evidence="6">
    <location>
        <begin position="3786"/>
        <end position="3901"/>
    </location>
</feature>
<dbReference type="Pfam" id="PF23414">
    <property type="entry name" value="Beta-prop_EML_2"/>
    <property type="match status" value="1"/>
</dbReference>
<dbReference type="Gene3D" id="2.60.60.20">
    <property type="entry name" value="PLAT/LH2 domain"/>
    <property type="match status" value="7"/>
</dbReference>
<dbReference type="InterPro" id="IPR001680">
    <property type="entry name" value="WD40_rpt"/>
</dbReference>
<dbReference type="InterPro" id="IPR036392">
    <property type="entry name" value="PLAT/LH2_dom_sf"/>
</dbReference>
<feature type="region of interest" description="Disordered" evidence="5">
    <location>
        <begin position="2847"/>
        <end position="2879"/>
    </location>
</feature>
<feature type="domain" description="PLAT" evidence="6">
    <location>
        <begin position="2721"/>
        <end position="2836"/>
    </location>
</feature>
<dbReference type="SUPFAM" id="SSF47473">
    <property type="entry name" value="EF-hand"/>
    <property type="match status" value="1"/>
</dbReference>
<feature type="domain" description="PLAT" evidence="6">
    <location>
        <begin position="3521"/>
        <end position="3636"/>
    </location>
</feature>
<feature type="domain" description="PLAT" evidence="6">
    <location>
        <begin position="1932"/>
        <end position="2047"/>
    </location>
</feature>
<feature type="domain" description="PLAT" evidence="6">
    <location>
        <begin position="2447"/>
        <end position="2575"/>
    </location>
</feature>
<feature type="domain" description="PLAT" evidence="6">
    <location>
        <begin position="1038"/>
        <end position="1159"/>
    </location>
</feature>